<proteinExistence type="predicted"/>
<keyword evidence="2" id="KW-1185">Reference proteome</keyword>
<protein>
    <submittedName>
        <fullName evidence="1">Uncharacterized protein</fullName>
    </submittedName>
</protein>
<dbReference type="EMBL" id="JACHJC010000001">
    <property type="protein sequence ID" value="MBB5112482.1"/>
    <property type="molecule type" value="Genomic_DNA"/>
</dbReference>
<sequence>MTGVENGRQHEGMSQRDELLLTARVHVDLVRHASALC</sequence>
<name>A0ABR6MB61_MICEC</name>
<evidence type="ECO:0000313" key="1">
    <source>
        <dbReference type="EMBL" id="MBB5112482.1"/>
    </source>
</evidence>
<evidence type="ECO:0000313" key="2">
    <source>
        <dbReference type="Proteomes" id="UP000618986"/>
    </source>
</evidence>
<dbReference type="NCBIfam" id="NF042934">
    <property type="entry name" value="cis_reg_atten"/>
    <property type="match status" value="1"/>
</dbReference>
<reference evidence="1 2" key="1">
    <citation type="submission" date="2020-08" db="EMBL/GenBank/DDBJ databases">
        <title>Sequencing the genomes of 1000 actinobacteria strains.</title>
        <authorList>
            <person name="Klenk H.-P."/>
        </authorList>
    </citation>
    <scope>NUCLEOTIDE SEQUENCE [LARGE SCALE GENOMIC DNA]</scope>
    <source>
        <strain evidence="1 2">DSM 43036</strain>
    </source>
</reference>
<dbReference type="Proteomes" id="UP000618986">
    <property type="component" value="Unassembled WGS sequence"/>
</dbReference>
<organism evidence="1 2">
    <name type="scientific">Micromonospora echinospora</name>
    <name type="common">Micromonospora purpurea</name>
    <dbReference type="NCBI Taxonomy" id="1877"/>
    <lineage>
        <taxon>Bacteria</taxon>
        <taxon>Bacillati</taxon>
        <taxon>Actinomycetota</taxon>
        <taxon>Actinomycetes</taxon>
        <taxon>Micromonosporales</taxon>
        <taxon>Micromonosporaceae</taxon>
        <taxon>Micromonospora</taxon>
    </lineage>
</organism>
<comment type="caution">
    <text evidence="1">The sequence shown here is derived from an EMBL/GenBank/DDBJ whole genome shotgun (WGS) entry which is preliminary data.</text>
</comment>
<dbReference type="InterPro" id="IPR049979">
    <property type="entry name" value="Cys_resp_CS_actino"/>
</dbReference>
<gene>
    <name evidence="1" type="ORF">FHU28_002321</name>
</gene>
<accession>A0ABR6MB61</accession>